<dbReference type="Proteomes" id="UP001234297">
    <property type="component" value="Chromosome 10"/>
</dbReference>
<reference evidence="1 2" key="1">
    <citation type="journal article" date="2022" name="Hortic Res">
        <title>A haplotype resolved chromosomal level avocado genome allows analysis of novel avocado genes.</title>
        <authorList>
            <person name="Nath O."/>
            <person name="Fletcher S.J."/>
            <person name="Hayward A."/>
            <person name="Shaw L.M."/>
            <person name="Masouleh A.K."/>
            <person name="Furtado A."/>
            <person name="Henry R.J."/>
            <person name="Mitter N."/>
        </authorList>
    </citation>
    <scope>NUCLEOTIDE SEQUENCE [LARGE SCALE GENOMIC DNA]</scope>
    <source>
        <strain evidence="2">cv. Hass</strain>
    </source>
</reference>
<accession>A0ACC2KM44</accession>
<proteinExistence type="predicted"/>
<evidence type="ECO:0000313" key="1">
    <source>
        <dbReference type="EMBL" id="KAJ8622182.1"/>
    </source>
</evidence>
<gene>
    <name evidence="1" type="ORF">MRB53_030711</name>
</gene>
<comment type="caution">
    <text evidence="1">The sequence shown here is derived from an EMBL/GenBank/DDBJ whole genome shotgun (WGS) entry which is preliminary data.</text>
</comment>
<sequence length="351" mass="38543">MAPARCKERRRHHRMAPKVQPTRLESHSNSSKEHGPAHRCEVQQTGVGDRSNKIVPSLISQTNSEGDTPLHIAAKAGHLQLTEILVKAAGAQYRDLEEGTPCEVWKVRNLKGNNALQEALKKGHGEVVLYPLDSYHEELGHVVNGAGESPVYLAAEAGLLIHVVRRLIAGKDYGVEGPDGQTPLHIAVIKGHLDIVETPLEECERIDPKKADWFGRTAFHYAAALGYGKIMVSLVSTTPSLVYVFDKDGNSPLHIIAKRASRFHNHIQMAEDILHNNPCAAEQVDRQGRNALHLAVMNGNLDMLKCLLKLPELNVLINEPDCNGNTPLLLAVKNFDFGIVKTLLQMGADSD</sequence>
<name>A0ACC2KM44_PERAE</name>
<evidence type="ECO:0000313" key="2">
    <source>
        <dbReference type="Proteomes" id="UP001234297"/>
    </source>
</evidence>
<protein>
    <submittedName>
        <fullName evidence="1">Uncharacterized protein</fullName>
    </submittedName>
</protein>
<organism evidence="1 2">
    <name type="scientific">Persea americana</name>
    <name type="common">Avocado</name>
    <dbReference type="NCBI Taxonomy" id="3435"/>
    <lineage>
        <taxon>Eukaryota</taxon>
        <taxon>Viridiplantae</taxon>
        <taxon>Streptophyta</taxon>
        <taxon>Embryophyta</taxon>
        <taxon>Tracheophyta</taxon>
        <taxon>Spermatophyta</taxon>
        <taxon>Magnoliopsida</taxon>
        <taxon>Magnoliidae</taxon>
        <taxon>Laurales</taxon>
        <taxon>Lauraceae</taxon>
        <taxon>Persea</taxon>
    </lineage>
</organism>
<keyword evidence="2" id="KW-1185">Reference proteome</keyword>
<dbReference type="EMBL" id="CM056818">
    <property type="protein sequence ID" value="KAJ8622182.1"/>
    <property type="molecule type" value="Genomic_DNA"/>
</dbReference>